<sequence>MSHTKSLTIIITRALELLLYLWGQPFTSRGNASKESYSTQEKKKEPNTPKVSVEYYASMYVLAQHNISSITNCHHHHLRLPTLKCLTFFSSI</sequence>
<organism evidence="3">
    <name type="scientific">Amblyomma triste</name>
    <name type="common">Neotropical tick</name>
    <dbReference type="NCBI Taxonomy" id="251400"/>
    <lineage>
        <taxon>Eukaryota</taxon>
        <taxon>Metazoa</taxon>
        <taxon>Ecdysozoa</taxon>
        <taxon>Arthropoda</taxon>
        <taxon>Chelicerata</taxon>
        <taxon>Arachnida</taxon>
        <taxon>Acari</taxon>
        <taxon>Parasitiformes</taxon>
        <taxon>Ixodida</taxon>
        <taxon>Ixodoidea</taxon>
        <taxon>Ixodidae</taxon>
        <taxon>Amblyomminae</taxon>
        <taxon>Amblyomma</taxon>
    </lineage>
</organism>
<feature type="compositionally biased region" description="Polar residues" evidence="1">
    <location>
        <begin position="29"/>
        <end position="39"/>
    </location>
</feature>
<reference evidence="3" key="1">
    <citation type="submission" date="2014-03" db="EMBL/GenBank/DDBJ databases">
        <title>The sialotranscriptome of Amblyomma triste, Amblyomma parvum and Amblyomma cajennense ticks, uncovered by 454-based RNA-seq.</title>
        <authorList>
            <person name="Garcia G.R."/>
            <person name="Gardinassi L.G."/>
            <person name="Ribeiro J.M."/>
            <person name="Anatriello E."/>
            <person name="Ferreira B.R."/>
            <person name="Moreira H.N."/>
            <person name="Mafra C."/>
            <person name="Olegario M.M."/>
            <person name="Szabo P.J."/>
            <person name="Miranda-Santos I.K."/>
            <person name="Maruyama S.R."/>
        </authorList>
    </citation>
    <scope>NUCLEOTIDE SEQUENCE</scope>
    <source>
        <strain evidence="3">Mato Grasso do Sul</strain>
        <tissue evidence="3">Salivary glands</tissue>
    </source>
</reference>
<dbReference type="EMBL" id="GBBM01007885">
    <property type="protein sequence ID" value="JAC27533.1"/>
    <property type="molecule type" value="mRNA"/>
</dbReference>
<keyword evidence="2" id="KW-0732">Signal</keyword>
<evidence type="ECO:0000313" key="3">
    <source>
        <dbReference type="EMBL" id="JAC27533.1"/>
    </source>
</evidence>
<name>A0A023G3T6_AMBTT</name>
<proteinExistence type="evidence at transcript level"/>
<dbReference type="AlphaFoldDB" id="A0A023G3T6"/>
<feature type="chain" id="PRO_5001521629" evidence="2">
    <location>
        <begin position="24"/>
        <end position="92"/>
    </location>
</feature>
<evidence type="ECO:0000256" key="1">
    <source>
        <dbReference type="SAM" id="MobiDB-lite"/>
    </source>
</evidence>
<evidence type="ECO:0000256" key="2">
    <source>
        <dbReference type="SAM" id="SignalP"/>
    </source>
</evidence>
<feature type="signal peptide" evidence="2">
    <location>
        <begin position="1"/>
        <end position="23"/>
    </location>
</feature>
<feature type="region of interest" description="Disordered" evidence="1">
    <location>
        <begin position="29"/>
        <end position="49"/>
    </location>
</feature>
<accession>A0A023G3T6</accession>
<protein>
    <submittedName>
        <fullName evidence="3">Putative secreted protein</fullName>
    </submittedName>
</protein>